<dbReference type="SUPFAM" id="SSF51569">
    <property type="entry name" value="Aldolase"/>
    <property type="match status" value="1"/>
</dbReference>
<evidence type="ECO:0000256" key="5">
    <source>
        <dbReference type="ARBA" id="ARBA00013063"/>
    </source>
</evidence>
<evidence type="ECO:0000256" key="7">
    <source>
        <dbReference type="ARBA" id="ARBA00023277"/>
    </source>
</evidence>
<evidence type="ECO:0000313" key="9">
    <source>
        <dbReference type="Proteomes" id="UP000006860"/>
    </source>
</evidence>
<evidence type="ECO:0000313" key="8">
    <source>
        <dbReference type="EMBL" id="ADY60776.1"/>
    </source>
</evidence>
<dbReference type="eggNOG" id="COG0800">
    <property type="taxonomic scope" value="Bacteria"/>
</dbReference>
<evidence type="ECO:0000256" key="6">
    <source>
        <dbReference type="ARBA" id="ARBA00023239"/>
    </source>
</evidence>
<evidence type="ECO:0000256" key="3">
    <source>
        <dbReference type="ARBA" id="ARBA00006906"/>
    </source>
</evidence>
<comment type="catalytic activity">
    <reaction evidence="1">
        <text>2-dehydro-3-deoxy-6-phospho-D-gluconate = D-glyceraldehyde 3-phosphate + pyruvate</text>
        <dbReference type="Rhea" id="RHEA:17089"/>
        <dbReference type="ChEBI" id="CHEBI:15361"/>
        <dbReference type="ChEBI" id="CHEBI:57569"/>
        <dbReference type="ChEBI" id="CHEBI:59776"/>
        <dbReference type="EC" id="4.1.2.14"/>
    </reaction>
</comment>
<gene>
    <name evidence="8" type="ordered locus">Plabr_3179</name>
</gene>
<keyword evidence="7" id="KW-0119">Carbohydrate metabolism</keyword>
<dbReference type="GO" id="GO:0008675">
    <property type="term" value="F:2-dehydro-3-deoxy-phosphogluconate aldolase activity"/>
    <property type="evidence" value="ECO:0007669"/>
    <property type="project" value="UniProtKB-EC"/>
</dbReference>
<proteinExistence type="inferred from homology"/>
<protein>
    <recommendedName>
        <fullName evidence="5">2-dehydro-3-deoxy-phosphogluconate aldolase</fullName>
        <ecNumber evidence="5">4.1.2.14</ecNumber>
    </recommendedName>
</protein>
<organism evidence="8 9">
    <name type="scientific">Rubinisphaera brasiliensis (strain ATCC 49424 / DSM 5305 / JCM 21570 / IAM 15109 / NBRC 103401 / IFAM 1448)</name>
    <name type="common">Planctomyces brasiliensis</name>
    <dbReference type="NCBI Taxonomy" id="756272"/>
    <lineage>
        <taxon>Bacteria</taxon>
        <taxon>Pseudomonadati</taxon>
        <taxon>Planctomycetota</taxon>
        <taxon>Planctomycetia</taxon>
        <taxon>Planctomycetales</taxon>
        <taxon>Planctomycetaceae</taxon>
        <taxon>Rubinisphaera</taxon>
    </lineage>
</organism>
<dbReference type="Pfam" id="PF01081">
    <property type="entry name" value="Aldolase"/>
    <property type="match status" value="1"/>
</dbReference>
<dbReference type="EMBL" id="CP002546">
    <property type="protein sequence ID" value="ADY60776.1"/>
    <property type="molecule type" value="Genomic_DNA"/>
</dbReference>
<dbReference type="HOGENOM" id="CLU_077795_1_1_0"/>
<keyword evidence="6 8" id="KW-0456">Lyase</keyword>
<dbReference type="InterPro" id="IPR031337">
    <property type="entry name" value="KDPG/KHG_AS_1"/>
</dbReference>
<dbReference type="PROSITE" id="PS00159">
    <property type="entry name" value="ALDOLASE_KDPG_KHG_1"/>
    <property type="match status" value="1"/>
</dbReference>
<dbReference type="NCBIfam" id="TIGR01182">
    <property type="entry name" value="eda"/>
    <property type="match status" value="1"/>
</dbReference>
<dbReference type="STRING" id="756272.Plabr_3179"/>
<dbReference type="KEGG" id="pbs:Plabr_3179"/>
<reference evidence="9" key="1">
    <citation type="submission" date="2011-02" db="EMBL/GenBank/DDBJ databases">
        <title>The complete genome of Planctomyces brasiliensis DSM 5305.</title>
        <authorList>
            <person name="Lucas S."/>
            <person name="Copeland A."/>
            <person name="Lapidus A."/>
            <person name="Bruce D."/>
            <person name="Goodwin L."/>
            <person name="Pitluck S."/>
            <person name="Kyrpides N."/>
            <person name="Mavromatis K."/>
            <person name="Pagani I."/>
            <person name="Ivanova N."/>
            <person name="Ovchinnikova G."/>
            <person name="Lu M."/>
            <person name="Detter J.C."/>
            <person name="Han C."/>
            <person name="Land M."/>
            <person name="Hauser L."/>
            <person name="Markowitz V."/>
            <person name="Cheng J.-F."/>
            <person name="Hugenholtz P."/>
            <person name="Woyke T."/>
            <person name="Wu D."/>
            <person name="Tindall B."/>
            <person name="Pomrenke H.G."/>
            <person name="Brambilla E."/>
            <person name="Klenk H.-P."/>
            <person name="Eisen J.A."/>
        </authorList>
    </citation>
    <scope>NUCLEOTIDE SEQUENCE [LARGE SCALE GENOMIC DNA]</scope>
    <source>
        <strain evidence="9">ATCC 49424 / DSM 5305 / JCM 21570 / IAM 15109 / NBRC 103401 / IFAM 1448</strain>
    </source>
</reference>
<comment type="pathway">
    <text evidence="2">Carbohydrate acid metabolism; 2-dehydro-3-deoxy-D-gluconate degradation; D-glyceraldehyde 3-phosphate and pyruvate from 2-dehydro-3-deoxy-D-gluconate: step 2/2.</text>
</comment>
<dbReference type="PANTHER" id="PTHR30246">
    <property type="entry name" value="2-KETO-3-DEOXY-6-PHOSPHOGLUCONATE ALDOLASE"/>
    <property type="match status" value="1"/>
</dbReference>
<dbReference type="Gene3D" id="3.20.20.70">
    <property type="entry name" value="Aldolase class I"/>
    <property type="match status" value="1"/>
</dbReference>
<dbReference type="CDD" id="cd00452">
    <property type="entry name" value="KDPG_aldolase"/>
    <property type="match status" value="1"/>
</dbReference>
<dbReference type="InterPro" id="IPR013785">
    <property type="entry name" value="Aldolase_TIM"/>
</dbReference>
<dbReference type="OrthoDB" id="9802667at2"/>
<evidence type="ECO:0000256" key="4">
    <source>
        <dbReference type="ARBA" id="ARBA00011233"/>
    </source>
</evidence>
<name>F0SJG4_RUBBR</name>
<evidence type="ECO:0000256" key="1">
    <source>
        <dbReference type="ARBA" id="ARBA00000654"/>
    </source>
</evidence>
<dbReference type="PANTHER" id="PTHR30246:SF1">
    <property type="entry name" value="2-DEHYDRO-3-DEOXY-6-PHOSPHOGALACTONATE ALDOLASE-RELATED"/>
    <property type="match status" value="1"/>
</dbReference>
<keyword evidence="9" id="KW-1185">Reference proteome</keyword>
<accession>F0SJG4</accession>
<dbReference type="Proteomes" id="UP000006860">
    <property type="component" value="Chromosome"/>
</dbReference>
<comment type="similarity">
    <text evidence="3">Belongs to the KHG/KDPG aldolase family.</text>
</comment>
<dbReference type="RefSeq" id="WP_013629497.1">
    <property type="nucleotide sequence ID" value="NC_015174.1"/>
</dbReference>
<comment type="subunit">
    <text evidence="4">Homotrimer.</text>
</comment>
<dbReference type="EC" id="4.1.2.14" evidence="5"/>
<dbReference type="AlphaFoldDB" id="F0SJG4"/>
<evidence type="ECO:0000256" key="2">
    <source>
        <dbReference type="ARBA" id="ARBA00004736"/>
    </source>
</evidence>
<dbReference type="InterPro" id="IPR000887">
    <property type="entry name" value="Aldlse_KDPG_KHG"/>
</dbReference>
<sequence length="218" mass="23277">MTRFLLDSGPGQKIAESRLIAVLVVHQVDDALHIAEALLKGGVNVMELTLRTPAAIDALRAIRKSFPDMTAGIGTILKTEQVDKVLEAGGDFGVSPGFNSGVVRYAQQQGLPFAPGVMTPTDIDQALIEHDCQLLKFFPAGSSGGLPHLKNIAAPYKHLNPKFIPLGGVTPDNLRTYLASDLIAAVGGSWLAPADVIAEKNWTRIEANARHARELANI</sequence>